<keyword evidence="2" id="KW-1185">Reference proteome</keyword>
<accession>A0ACA9NVC3</accession>
<protein>
    <submittedName>
        <fullName evidence="1">19063_t:CDS:1</fullName>
    </submittedName>
</protein>
<proteinExistence type="predicted"/>
<evidence type="ECO:0000313" key="1">
    <source>
        <dbReference type="EMBL" id="CAG8669391.1"/>
    </source>
</evidence>
<name>A0ACA9NVC3_9GLOM</name>
<dbReference type="Proteomes" id="UP000789920">
    <property type="component" value="Unassembled WGS sequence"/>
</dbReference>
<reference evidence="1" key="1">
    <citation type="submission" date="2021-06" db="EMBL/GenBank/DDBJ databases">
        <authorList>
            <person name="Kallberg Y."/>
            <person name="Tangrot J."/>
            <person name="Rosling A."/>
        </authorList>
    </citation>
    <scope>NUCLEOTIDE SEQUENCE</scope>
    <source>
        <strain evidence="1">MA461A</strain>
    </source>
</reference>
<organism evidence="1 2">
    <name type="scientific">Racocetra persica</name>
    <dbReference type="NCBI Taxonomy" id="160502"/>
    <lineage>
        <taxon>Eukaryota</taxon>
        <taxon>Fungi</taxon>
        <taxon>Fungi incertae sedis</taxon>
        <taxon>Mucoromycota</taxon>
        <taxon>Glomeromycotina</taxon>
        <taxon>Glomeromycetes</taxon>
        <taxon>Diversisporales</taxon>
        <taxon>Gigasporaceae</taxon>
        <taxon>Racocetra</taxon>
    </lineage>
</organism>
<sequence length="81" mass="9483">MKQIKDMNEVIEDNKQSVSTGNNKLPQTSNEENDNLPLSSNWLARKIKCTSEISNDEIIKRLSNRSNNANTKDQCNYRWYY</sequence>
<evidence type="ECO:0000313" key="2">
    <source>
        <dbReference type="Proteomes" id="UP000789920"/>
    </source>
</evidence>
<gene>
    <name evidence="1" type="ORF">RPERSI_LOCUS8607</name>
</gene>
<comment type="caution">
    <text evidence="1">The sequence shown here is derived from an EMBL/GenBank/DDBJ whole genome shotgun (WGS) entry which is preliminary data.</text>
</comment>
<dbReference type="EMBL" id="CAJVQC010015676">
    <property type="protein sequence ID" value="CAG8669391.1"/>
    <property type="molecule type" value="Genomic_DNA"/>
</dbReference>